<accession>A0ABS5AUT8</accession>
<feature type="transmembrane region" description="Helical" evidence="9">
    <location>
        <begin position="243"/>
        <end position="262"/>
    </location>
</feature>
<evidence type="ECO:0000313" key="10">
    <source>
        <dbReference type="EMBL" id="MBP2620250.1"/>
    </source>
</evidence>
<dbReference type="InterPro" id="IPR003339">
    <property type="entry name" value="ABC/ECF_trnsptr_transmembrane"/>
</dbReference>
<dbReference type="EMBL" id="QFAY01000004">
    <property type="protein sequence ID" value="MBP2620250.1"/>
    <property type="molecule type" value="Genomic_DNA"/>
</dbReference>
<dbReference type="InterPro" id="IPR024919">
    <property type="entry name" value="EcfT"/>
</dbReference>
<evidence type="ECO:0000256" key="9">
    <source>
        <dbReference type="HAMAP-Rule" id="MF_01461"/>
    </source>
</evidence>
<reference evidence="10 11" key="1">
    <citation type="submission" date="2018-05" db="EMBL/GenBank/DDBJ databases">
        <title>Draft genome sequence of Streptococcus panodentis CCUG 70867T.</title>
        <authorList>
            <person name="Salva-Serra F."/>
            <person name="Mendez V."/>
            <person name="Jaen-Luchoro D."/>
            <person name="Gonzales-Siles L."/>
            <person name="Karlsson R."/>
            <person name="Engstrom-Jakobsson H."/>
            <person name="Busquets A."/>
            <person name="Gomila M."/>
            <person name="Pineiro-Iglesias B."/>
            <person name="Bennasar-Figueras A."/>
            <person name="Seeger M."/>
            <person name="Moore E."/>
        </authorList>
    </citation>
    <scope>NUCLEOTIDE SEQUENCE [LARGE SCALE GENOMIC DNA]</scope>
    <source>
        <strain evidence="10 11">CCUG 70867</strain>
    </source>
</reference>
<dbReference type="HAMAP" id="MF_01461">
    <property type="entry name" value="EcfT"/>
    <property type="match status" value="1"/>
</dbReference>
<organism evidence="10 11">
    <name type="scientific">Streptococcus panodentis</name>
    <dbReference type="NCBI Taxonomy" id="1581472"/>
    <lineage>
        <taxon>Bacteria</taxon>
        <taxon>Bacillati</taxon>
        <taxon>Bacillota</taxon>
        <taxon>Bacilli</taxon>
        <taxon>Lactobacillales</taxon>
        <taxon>Streptococcaceae</taxon>
        <taxon>Streptococcus</taxon>
    </lineage>
</organism>
<protein>
    <recommendedName>
        <fullName evidence="3 9">Energy-coupling factor transporter transmembrane protein EcfT</fullName>
        <shortName evidence="9">ECF transporter T component EcfT</shortName>
    </recommendedName>
</protein>
<dbReference type="Proteomes" id="UP001519349">
    <property type="component" value="Unassembled WGS sequence"/>
</dbReference>
<comment type="similarity">
    <text evidence="2 9">Belongs to the energy-coupling factor EcfT family.</text>
</comment>
<evidence type="ECO:0000256" key="2">
    <source>
        <dbReference type="ARBA" id="ARBA00005660"/>
    </source>
</evidence>
<comment type="function">
    <text evidence="9">Transmembrane (T) component of an energy-coupling factor (ECF) ABC-transporter complex. Unlike classic ABC transporters this ECF transporter provides the energy necessary to transport a number of different substrates.</text>
</comment>
<dbReference type="RefSeq" id="WP_128835222.1">
    <property type="nucleotide sequence ID" value="NZ_QFAY01000004.1"/>
</dbReference>
<keyword evidence="7 9" id="KW-1133">Transmembrane helix</keyword>
<evidence type="ECO:0000256" key="4">
    <source>
        <dbReference type="ARBA" id="ARBA00022448"/>
    </source>
</evidence>
<evidence type="ECO:0000256" key="3">
    <source>
        <dbReference type="ARBA" id="ARBA00014042"/>
    </source>
</evidence>
<feature type="transmembrane region" description="Helical" evidence="9">
    <location>
        <begin position="106"/>
        <end position="128"/>
    </location>
</feature>
<keyword evidence="5 9" id="KW-1003">Cell membrane</keyword>
<comment type="subcellular location">
    <subcellularLocation>
        <location evidence="1 9">Cell membrane</location>
        <topology evidence="1 9">Multi-pass membrane protein</topology>
    </subcellularLocation>
</comment>
<dbReference type="Pfam" id="PF02361">
    <property type="entry name" value="CbiQ"/>
    <property type="match status" value="1"/>
</dbReference>
<comment type="subunit">
    <text evidence="9">Forms a stable energy-coupling factor (ECF) transporter complex composed of 2 membrane-embedded substrate-binding proteins (S component), 2 ATP-binding proteins (A component) and 2 transmembrane proteins (T component).</text>
</comment>
<keyword evidence="6 9" id="KW-0812">Transmembrane</keyword>
<evidence type="ECO:0000256" key="7">
    <source>
        <dbReference type="ARBA" id="ARBA00022989"/>
    </source>
</evidence>
<sequence length="265" mass="29780">MDKLILGRYIPGNSLIHRLDPRSKLVALFFFILLIFWANNLLTNLLLFVFVFSLLFLSKVPLSFFLKGIQSMIFIIAFTTLFQLFLTSGGKTLFQWGWISITEAGLAQAGIIFSRFVLIICFSTLLTLTTTPLSLSDAVESLLKPLTVFKVPVHEIGLMLSMSLRFVPTLMDDTTRIMNAQRARGVDFGEGSILQKVKSIIPILIPLFASSFKRADALAIAMEARGYNGGEGRSRYRQLSWKMIDNLALLTLLILGILLYFLKNN</sequence>
<gene>
    <name evidence="9" type="primary">ecfT</name>
    <name evidence="10" type="ORF">DHL47_02675</name>
</gene>
<dbReference type="PANTHER" id="PTHR33514">
    <property type="entry name" value="PROTEIN ABCI12, CHLOROPLASTIC"/>
    <property type="match status" value="1"/>
</dbReference>
<evidence type="ECO:0000313" key="11">
    <source>
        <dbReference type="Proteomes" id="UP001519349"/>
    </source>
</evidence>
<comment type="caution">
    <text evidence="10">The sequence shown here is derived from an EMBL/GenBank/DDBJ whole genome shotgun (WGS) entry which is preliminary data.</text>
</comment>
<dbReference type="CDD" id="cd16914">
    <property type="entry name" value="EcfT"/>
    <property type="match status" value="1"/>
</dbReference>
<feature type="transmembrane region" description="Helical" evidence="9">
    <location>
        <begin position="25"/>
        <end position="57"/>
    </location>
</feature>
<dbReference type="PANTHER" id="PTHR33514:SF13">
    <property type="entry name" value="PROTEIN ABCI12, CHLOROPLASTIC"/>
    <property type="match status" value="1"/>
</dbReference>
<keyword evidence="4 9" id="KW-0813">Transport</keyword>
<feature type="transmembrane region" description="Helical" evidence="9">
    <location>
        <begin position="64"/>
        <end position="86"/>
    </location>
</feature>
<keyword evidence="8 9" id="KW-0472">Membrane</keyword>
<proteinExistence type="inferred from homology"/>
<evidence type="ECO:0000256" key="1">
    <source>
        <dbReference type="ARBA" id="ARBA00004651"/>
    </source>
</evidence>
<name>A0ABS5AUT8_9STRE</name>
<evidence type="ECO:0000256" key="6">
    <source>
        <dbReference type="ARBA" id="ARBA00022692"/>
    </source>
</evidence>
<evidence type="ECO:0000256" key="5">
    <source>
        <dbReference type="ARBA" id="ARBA00022475"/>
    </source>
</evidence>
<evidence type="ECO:0000256" key="8">
    <source>
        <dbReference type="ARBA" id="ARBA00023136"/>
    </source>
</evidence>
<keyword evidence="11" id="KW-1185">Reference proteome</keyword>